<evidence type="ECO:0000256" key="6">
    <source>
        <dbReference type="ARBA" id="ARBA00022840"/>
    </source>
</evidence>
<evidence type="ECO:0000256" key="11">
    <source>
        <dbReference type="SAM" id="Coils"/>
    </source>
</evidence>
<keyword evidence="4 10" id="KW-0547">Nucleotide-binding</keyword>
<keyword evidence="5 10" id="KW-0276">Fatty acid metabolism</keyword>
<dbReference type="PROSITE" id="PS50989">
    <property type="entry name" value="COA_CT_CTER"/>
    <property type="match status" value="1"/>
</dbReference>
<dbReference type="AlphaFoldDB" id="A0A326RQF7"/>
<dbReference type="Proteomes" id="UP000248917">
    <property type="component" value="Unassembled WGS sequence"/>
</dbReference>
<dbReference type="PANTHER" id="PTHR42853">
    <property type="entry name" value="ACETYL-COENZYME A CARBOXYLASE CARBOXYL TRANSFERASE SUBUNIT ALPHA"/>
    <property type="match status" value="1"/>
</dbReference>
<evidence type="ECO:0000256" key="1">
    <source>
        <dbReference type="ARBA" id="ARBA00004956"/>
    </source>
</evidence>
<comment type="catalytic activity">
    <reaction evidence="9 10">
        <text>N(6)-carboxybiotinyl-L-lysyl-[protein] + acetyl-CoA = N(6)-biotinyl-L-lysyl-[protein] + malonyl-CoA</text>
        <dbReference type="Rhea" id="RHEA:54728"/>
        <dbReference type="Rhea" id="RHEA-COMP:10505"/>
        <dbReference type="Rhea" id="RHEA-COMP:10506"/>
        <dbReference type="ChEBI" id="CHEBI:57288"/>
        <dbReference type="ChEBI" id="CHEBI:57384"/>
        <dbReference type="ChEBI" id="CHEBI:83144"/>
        <dbReference type="ChEBI" id="CHEBI:83145"/>
        <dbReference type="EC" id="2.1.3.15"/>
    </reaction>
</comment>
<comment type="subunit">
    <text evidence="10">Acetyl-CoA carboxylase is a heterohexamer composed of biotin carboxyl carrier protein (AccB), biotin carboxylase (AccC) and two subunits each of ACCase subunit alpha (AccA) and ACCase subunit beta (AccD).</text>
</comment>
<dbReference type="GO" id="GO:0009317">
    <property type="term" value="C:acetyl-CoA carboxylase complex"/>
    <property type="evidence" value="ECO:0007669"/>
    <property type="project" value="InterPro"/>
</dbReference>
<evidence type="ECO:0000313" key="14">
    <source>
        <dbReference type="Proteomes" id="UP000248917"/>
    </source>
</evidence>
<dbReference type="GO" id="GO:0003989">
    <property type="term" value="F:acetyl-CoA carboxylase activity"/>
    <property type="evidence" value="ECO:0007669"/>
    <property type="project" value="InterPro"/>
</dbReference>
<evidence type="ECO:0000259" key="12">
    <source>
        <dbReference type="PROSITE" id="PS50989"/>
    </source>
</evidence>
<dbReference type="PRINTS" id="PR01069">
    <property type="entry name" value="ACCCTRFRASEA"/>
</dbReference>
<keyword evidence="7 10" id="KW-0443">Lipid metabolism</keyword>
<keyword evidence="2 10" id="KW-0444">Lipid biosynthesis</keyword>
<dbReference type="Pfam" id="PF03255">
    <property type="entry name" value="ACCA"/>
    <property type="match status" value="1"/>
</dbReference>
<evidence type="ECO:0000256" key="7">
    <source>
        <dbReference type="ARBA" id="ARBA00023098"/>
    </source>
</evidence>
<evidence type="ECO:0000313" key="13">
    <source>
        <dbReference type="EMBL" id="PZV83839.1"/>
    </source>
</evidence>
<evidence type="ECO:0000256" key="5">
    <source>
        <dbReference type="ARBA" id="ARBA00022832"/>
    </source>
</evidence>
<evidence type="ECO:0000256" key="2">
    <source>
        <dbReference type="ARBA" id="ARBA00022516"/>
    </source>
</evidence>
<accession>A0A326RQF7</accession>
<dbReference type="InterPro" id="IPR001095">
    <property type="entry name" value="Acetyl_CoA_COase_a_su"/>
</dbReference>
<dbReference type="PANTHER" id="PTHR42853:SF3">
    <property type="entry name" value="ACETYL-COENZYME A CARBOXYLASE CARBOXYL TRANSFERASE SUBUNIT ALPHA, CHLOROPLASTIC"/>
    <property type="match status" value="1"/>
</dbReference>
<keyword evidence="10" id="KW-0963">Cytoplasm</keyword>
<organism evidence="13 14">
    <name type="scientific">Algoriphagus aquaeductus</name>
    <dbReference type="NCBI Taxonomy" id="475299"/>
    <lineage>
        <taxon>Bacteria</taxon>
        <taxon>Pseudomonadati</taxon>
        <taxon>Bacteroidota</taxon>
        <taxon>Cytophagia</taxon>
        <taxon>Cytophagales</taxon>
        <taxon>Cyclobacteriaceae</taxon>
        <taxon>Algoriphagus</taxon>
    </lineage>
</organism>
<dbReference type="GO" id="GO:0006633">
    <property type="term" value="P:fatty acid biosynthetic process"/>
    <property type="evidence" value="ECO:0007669"/>
    <property type="project" value="UniProtKB-KW"/>
</dbReference>
<dbReference type="NCBIfam" id="NF041504">
    <property type="entry name" value="AccA_sub"/>
    <property type="match status" value="1"/>
</dbReference>
<dbReference type="SUPFAM" id="SSF52096">
    <property type="entry name" value="ClpP/crotonase"/>
    <property type="match status" value="1"/>
</dbReference>
<dbReference type="EC" id="2.1.3.15" evidence="10"/>
<comment type="caution">
    <text evidence="13">The sequence shown here is derived from an EMBL/GenBank/DDBJ whole genome shotgun (WGS) entry which is preliminary data.</text>
</comment>
<dbReference type="InterPro" id="IPR029045">
    <property type="entry name" value="ClpP/crotonase-like_dom_sf"/>
</dbReference>
<gene>
    <name evidence="10" type="primary">accA</name>
    <name evidence="13" type="ORF">CLV31_10562</name>
</gene>
<comment type="subcellular location">
    <subcellularLocation>
        <location evidence="10">Cytoplasm</location>
    </subcellularLocation>
</comment>
<keyword evidence="6 10" id="KW-0067">ATP-binding</keyword>
<feature type="coiled-coil region" evidence="11">
    <location>
        <begin position="35"/>
        <end position="73"/>
    </location>
</feature>
<sequence length="341" mass="38551">MLPHVPYFGFVKQGLSLSLLLPKITKMVLEFEKPIADLEQKLQEMKDLAKGRNIDLSSDIESLEEKILALKKETFDNLTRWQRVQLSRHADRPYSLDYIYEITNDFIELHGDRTVKDDKAMIGGLGDIDGRTVMFIGQQKGRNTKQRQERNFGMANPEGYRKALRLMKMAEKFGKPIVTLIDTPGAFPGLEAEERGQGEAIARNLKEMFMLKVPVICIIIGEGASGGALGIAIGDKVFMLENTWYSVISPESCSSILWRSWDYKEQAAEALKLTAKDMKSNGLIDDIIPEPLGGAHKDLKFMSKTIKEVILKALKELDKIKPEKRIEQRIEKFCSMGVVVE</sequence>
<reference evidence="13 14" key="1">
    <citation type="submission" date="2018-06" db="EMBL/GenBank/DDBJ databases">
        <title>Genomic Encyclopedia of Archaeal and Bacterial Type Strains, Phase II (KMG-II): from individual species to whole genera.</title>
        <authorList>
            <person name="Goeker M."/>
        </authorList>
    </citation>
    <scope>NUCLEOTIDE SEQUENCE [LARGE SCALE GENOMIC DNA]</scope>
    <source>
        <strain evidence="13 14">T4</strain>
    </source>
</reference>
<protein>
    <recommendedName>
        <fullName evidence="10">Acetyl-coenzyme A carboxylase carboxyl transferase subunit alpha</fullName>
        <shortName evidence="10">ACCase subunit alpha</shortName>
        <shortName evidence="10">Acetyl-CoA carboxylase carboxyltransferase subunit alpha</shortName>
        <ecNumber evidence="10">2.1.3.15</ecNumber>
    </recommendedName>
</protein>
<dbReference type="NCBIfam" id="TIGR00513">
    <property type="entry name" value="accA"/>
    <property type="match status" value="1"/>
</dbReference>
<evidence type="ECO:0000256" key="9">
    <source>
        <dbReference type="ARBA" id="ARBA00049152"/>
    </source>
</evidence>
<comment type="similarity">
    <text evidence="10">Belongs to the AccA family.</text>
</comment>
<name>A0A326RQF7_9BACT</name>
<proteinExistence type="inferred from homology"/>
<dbReference type="GO" id="GO:0005524">
    <property type="term" value="F:ATP binding"/>
    <property type="evidence" value="ECO:0007669"/>
    <property type="project" value="UniProtKB-KW"/>
</dbReference>
<evidence type="ECO:0000256" key="10">
    <source>
        <dbReference type="HAMAP-Rule" id="MF_00823"/>
    </source>
</evidence>
<dbReference type="Gene3D" id="3.90.226.10">
    <property type="entry name" value="2-enoyl-CoA Hydratase, Chain A, domain 1"/>
    <property type="match status" value="1"/>
</dbReference>
<comment type="pathway">
    <text evidence="1 10">Lipid metabolism; malonyl-CoA biosynthesis; malonyl-CoA from acetyl-CoA: step 1/1.</text>
</comment>
<dbReference type="GO" id="GO:2001295">
    <property type="term" value="P:malonyl-CoA biosynthetic process"/>
    <property type="evidence" value="ECO:0007669"/>
    <property type="project" value="UniProtKB-UniRule"/>
</dbReference>
<keyword evidence="14" id="KW-1185">Reference proteome</keyword>
<dbReference type="InterPro" id="IPR011763">
    <property type="entry name" value="COA_CT_C"/>
</dbReference>
<dbReference type="NCBIfam" id="NF004344">
    <property type="entry name" value="PRK05724.1"/>
    <property type="match status" value="1"/>
</dbReference>
<dbReference type="EMBL" id="QKTX01000005">
    <property type="protein sequence ID" value="PZV83839.1"/>
    <property type="molecule type" value="Genomic_DNA"/>
</dbReference>
<dbReference type="UniPathway" id="UPA00655">
    <property type="reaction ID" value="UER00711"/>
</dbReference>
<keyword evidence="8 10" id="KW-0275">Fatty acid biosynthesis</keyword>
<feature type="domain" description="CoA carboxyltransferase C-terminal" evidence="12">
    <location>
        <begin position="62"/>
        <end position="316"/>
    </location>
</feature>
<comment type="function">
    <text evidence="10">Component of the acetyl coenzyme A carboxylase (ACC) complex. First, biotin carboxylase catalyzes the carboxylation of biotin on its carrier protein (BCCP) and then the CO(2) group is transferred by the carboxyltransferase to acetyl-CoA to form malonyl-CoA.</text>
</comment>
<keyword evidence="3 10" id="KW-0808">Transferase</keyword>
<evidence type="ECO:0000256" key="4">
    <source>
        <dbReference type="ARBA" id="ARBA00022741"/>
    </source>
</evidence>
<evidence type="ECO:0000256" key="3">
    <source>
        <dbReference type="ARBA" id="ARBA00022679"/>
    </source>
</evidence>
<dbReference type="GO" id="GO:0016743">
    <property type="term" value="F:carboxyl- or carbamoyltransferase activity"/>
    <property type="evidence" value="ECO:0007669"/>
    <property type="project" value="UniProtKB-UniRule"/>
</dbReference>
<evidence type="ECO:0000256" key="8">
    <source>
        <dbReference type="ARBA" id="ARBA00023160"/>
    </source>
</evidence>
<keyword evidence="11" id="KW-0175">Coiled coil</keyword>
<dbReference type="HAMAP" id="MF_00823">
    <property type="entry name" value="AcetylCoA_CT_alpha"/>
    <property type="match status" value="1"/>
</dbReference>